<sequence length="504" mass="60490">MQGKMDFLKDKIARIANSFVFYDITEKNPVSTNSFLLLAQAINQNIDSKSNILISLQGFSQSQYISKFAKFLQYSGHTIYEFDTPTSTPFMVDEYAMKLHKLDYLFKITVDSTNSLVRVHLYNKDLKPLNSESLNNIYQIYIQNKPFNFKFSAQPLVRLDFEGYVNILAGKEEILKPFVDIKPRYKTMSLLTHRNQQALKIMRKILTNYANEYRIKNRKISVKRLKIRLKLFKKTYSKLGITNVIHFDEINHMNSFFFVNNRYRFLDYHTLALVYLDFYLQEYKRAKFEVQKFKVLIPFDAPYRIKELLKQYSVQYSYFDENTYKDLLLDKSYVFAYNSQGFIANPKYSTEINNYYFFACLIWMLNSYANRNNLLNFKLEQIEQQFGRIKTITRTKKIKMYNNIALIRFCNYLAKQGNNKQFQHKIIGCWEGNRFYLFSASNEKKHQIIFYYDFEKLELKAEIRFCMSYKYKNHFSVFDWVKALKYIQKTFSNFKIFIDKKIAK</sequence>
<dbReference type="KEGG" id="mcr:MCFN_01275"/>
<accession>A0A059XRI4</accession>
<protein>
    <submittedName>
        <fullName evidence="1">Uncharacterized protein</fullName>
    </submittedName>
</protein>
<keyword evidence="2" id="KW-1185">Reference proteome</keyword>
<dbReference type="EMBL" id="CP007521">
    <property type="protein sequence ID" value="AIA29403.1"/>
    <property type="molecule type" value="Genomic_DNA"/>
</dbReference>
<dbReference type="RefSeq" id="WP_038561412.1">
    <property type="nucleotide sequence ID" value="NZ_CP007521.1"/>
</dbReference>
<proteinExistence type="predicted"/>
<name>A0A059XRI4_9BACT</name>
<gene>
    <name evidence="1" type="ORF">MCFN_01275</name>
</gene>
<reference evidence="1 2" key="1">
    <citation type="journal article" date="2014" name="Genome Announc.">
        <title>Complete Genome Sequence of the Bovine Mastitis Pathogen Mycoplasma californicum Strain ST-6T (ATCC 33461T).</title>
        <authorList>
            <person name="Calcutt M.J."/>
            <person name="Foecking M.F."/>
            <person name="Fox L.K."/>
        </authorList>
    </citation>
    <scope>NUCLEOTIDE SEQUENCE [LARGE SCALE GENOMIC DNA]</scope>
    <source>
        <strain evidence="1 2">ST-6</strain>
    </source>
</reference>
<organism evidence="1 2">
    <name type="scientific">Mycoplasmopsis californica</name>
    <dbReference type="NCBI Taxonomy" id="2113"/>
    <lineage>
        <taxon>Bacteria</taxon>
        <taxon>Bacillati</taxon>
        <taxon>Mycoplasmatota</taxon>
        <taxon>Mycoplasmoidales</taxon>
        <taxon>Metamycoplasmataceae</taxon>
        <taxon>Mycoplasmopsis</taxon>
    </lineage>
</organism>
<dbReference type="AlphaFoldDB" id="A0A059XRI4"/>
<dbReference type="NCBIfam" id="NF045968">
    <property type="entry name" value="mutase_MAG5620"/>
    <property type="match status" value="1"/>
</dbReference>
<evidence type="ECO:0000313" key="1">
    <source>
        <dbReference type="EMBL" id="AIA29403.1"/>
    </source>
</evidence>
<dbReference type="Proteomes" id="UP000027088">
    <property type="component" value="Chromosome"/>
</dbReference>
<dbReference type="eggNOG" id="ENOG5030MPT">
    <property type="taxonomic scope" value="Bacteria"/>
</dbReference>
<evidence type="ECO:0000313" key="2">
    <source>
        <dbReference type="Proteomes" id="UP000027088"/>
    </source>
</evidence>